<dbReference type="Gene3D" id="3.40.50.720">
    <property type="entry name" value="NAD(P)-binding Rossmann-like Domain"/>
    <property type="match status" value="1"/>
</dbReference>
<dbReference type="Pfam" id="PF04321">
    <property type="entry name" value="RmlD_sub_bind"/>
    <property type="match status" value="1"/>
</dbReference>
<dbReference type="PANTHER" id="PTHR10491:SF4">
    <property type="entry name" value="METHIONINE ADENOSYLTRANSFERASE 2 SUBUNIT BETA"/>
    <property type="match status" value="1"/>
</dbReference>
<dbReference type="SUPFAM" id="SSF51735">
    <property type="entry name" value="NAD(P)-binding Rossmann-fold domains"/>
    <property type="match status" value="1"/>
</dbReference>
<keyword evidence="2" id="KW-0560">Oxidoreductase</keyword>
<dbReference type="InterPro" id="IPR005913">
    <property type="entry name" value="dTDP_dehydrorham_reduct"/>
</dbReference>
<evidence type="ECO:0000256" key="1">
    <source>
        <dbReference type="ARBA" id="ARBA00010944"/>
    </source>
</evidence>
<dbReference type="GO" id="GO:0005829">
    <property type="term" value="C:cytosol"/>
    <property type="evidence" value="ECO:0007669"/>
    <property type="project" value="TreeGrafter"/>
</dbReference>
<comment type="function">
    <text evidence="2">Catalyzes the reduction of dTDP-6-deoxy-L-lyxo-4-hexulose to yield dTDP-L-rhamnose.</text>
</comment>
<dbReference type="Proteomes" id="UP000239863">
    <property type="component" value="Unassembled WGS sequence"/>
</dbReference>
<dbReference type="GO" id="GO:0019305">
    <property type="term" value="P:dTDP-rhamnose biosynthetic process"/>
    <property type="evidence" value="ECO:0007669"/>
    <property type="project" value="UniProtKB-UniPathway"/>
</dbReference>
<comment type="caution">
    <text evidence="4">The sequence shown here is derived from an EMBL/GenBank/DDBJ whole genome shotgun (WGS) entry which is preliminary data.</text>
</comment>
<dbReference type="PANTHER" id="PTHR10491">
    <property type="entry name" value="DTDP-4-DEHYDRORHAMNOSE REDUCTASE"/>
    <property type="match status" value="1"/>
</dbReference>
<dbReference type="InterPro" id="IPR036291">
    <property type="entry name" value="NAD(P)-bd_dom_sf"/>
</dbReference>
<name>A0A2S6FWV5_9CLOT</name>
<dbReference type="UniPathway" id="UPA00124"/>
<proteinExistence type="inferred from homology"/>
<accession>A0A2S6FWV5</accession>
<dbReference type="InterPro" id="IPR029903">
    <property type="entry name" value="RmlD-like-bd"/>
</dbReference>
<dbReference type="EMBL" id="PTIS01000011">
    <property type="protein sequence ID" value="PPK48012.1"/>
    <property type="molecule type" value="Genomic_DNA"/>
</dbReference>
<protein>
    <recommendedName>
        <fullName evidence="2">dTDP-4-dehydrorhamnose reductase</fullName>
        <ecNumber evidence="2">1.1.1.133</ecNumber>
    </recommendedName>
</protein>
<evidence type="ECO:0000256" key="2">
    <source>
        <dbReference type="RuleBase" id="RU364082"/>
    </source>
</evidence>
<feature type="domain" description="RmlD-like substrate binding" evidence="3">
    <location>
        <begin position="1"/>
        <end position="262"/>
    </location>
</feature>
<sequence>MKILISGSNGNIGSYLTTSLSDEHQIYSFSKSDFDVTNKSQICDVICKTTPDIILHTAAITDVDYCESNESLAYSTNTLGTLNIASMCYKFNIPIVYISTSYVYGDYKSSPYVETDICDPINIYAKTKLEGENLIRTLLNNFFIIRTSWIIDANKCSILKMLDNPSPIVLCSLEKTNVTSIKDLSYFINTIIKTDNYGIYNLSSEDYSSKYDIVTHLLKNKRFDKNILKLPEKLLVNTAKRPSFSAINSTKAKDTFSIPLRRLDDIILEL</sequence>
<organism evidence="4 5">
    <name type="scientific">Clostridium algidicarnis DSM 15099</name>
    <dbReference type="NCBI Taxonomy" id="1121295"/>
    <lineage>
        <taxon>Bacteria</taxon>
        <taxon>Bacillati</taxon>
        <taxon>Bacillota</taxon>
        <taxon>Clostridia</taxon>
        <taxon>Eubacteriales</taxon>
        <taxon>Clostridiaceae</taxon>
        <taxon>Clostridium</taxon>
    </lineage>
</organism>
<evidence type="ECO:0000259" key="3">
    <source>
        <dbReference type="Pfam" id="PF04321"/>
    </source>
</evidence>
<comment type="similarity">
    <text evidence="1 2">Belongs to the dTDP-4-dehydrorhamnose reductase family.</text>
</comment>
<dbReference type="STRING" id="37659.GCA_000703125_00212"/>
<dbReference type="OrthoDB" id="9803892at2"/>
<reference evidence="4 5" key="1">
    <citation type="submission" date="2018-02" db="EMBL/GenBank/DDBJ databases">
        <title>Genomic Encyclopedia of Archaeal and Bacterial Type Strains, Phase II (KMG-II): from individual species to whole genera.</title>
        <authorList>
            <person name="Goeker M."/>
        </authorList>
    </citation>
    <scope>NUCLEOTIDE SEQUENCE [LARGE SCALE GENOMIC DNA]</scope>
    <source>
        <strain evidence="4 5">DSM 15099</strain>
    </source>
</reference>
<dbReference type="GO" id="GO:0008831">
    <property type="term" value="F:dTDP-4-dehydrorhamnose reductase activity"/>
    <property type="evidence" value="ECO:0007669"/>
    <property type="project" value="UniProtKB-EC"/>
</dbReference>
<dbReference type="EC" id="1.1.1.133" evidence="2"/>
<evidence type="ECO:0000313" key="4">
    <source>
        <dbReference type="EMBL" id="PPK48012.1"/>
    </source>
</evidence>
<keyword evidence="2" id="KW-0521">NADP</keyword>
<gene>
    <name evidence="4" type="ORF">BD821_11172</name>
</gene>
<dbReference type="CDD" id="cd05254">
    <property type="entry name" value="dTDP_HR_like_SDR_e"/>
    <property type="match status" value="1"/>
</dbReference>
<dbReference type="Gene3D" id="3.90.25.10">
    <property type="entry name" value="UDP-galactose 4-epimerase, domain 1"/>
    <property type="match status" value="1"/>
</dbReference>
<dbReference type="AlphaFoldDB" id="A0A2S6FWV5"/>
<evidence type="ECO:0000313" key="5">
    <source>
        <dbReference type="Proteomes" id="UP000239863"/>
    </source>
</evidence>
<comment type="pathway">
    <text evidence="2">Carbohydrate biosynthesis; dTDP-L-rhamnose biosynthesis.</text>
</comment>
<dbReference type="RefSeq" id="WP_104410144.1">
    <property type="nucleotide sequence ID" value="NZ_PTIS01000011.1"/>
</dbReference>